<evidence type="ECO:0000313" key="2">
    <source>
        <dbReference type="Proteomes" id="UP000011135"/>
    </source>
</evidence>
<protein>
    <submittedName>
        <fullName evidence="1">Uncharacterized protein</fullName>
    </submittedName>
</protein>
<organism evidence="1 2">
    <name type="scientific">Fulvivirga imtechensis AK7</name>
    <dbReference type="NCBI Taxonomy" id="1237149"/>
    <lineage>
        <taxon>Bacteria</taxon>
        <taxon>Pseudomonadati</taxon>
        <taxon>Bacteroidota</taxon>
        <taxon>Cytophagia</taxon>
        <taxon>Cytophagales</taxon>
        <taxon>Fulvivirgaceae</taxon>
        <taxon>Fulvivirga</taxon>
    </lineage>
</organism>
<sequence>MRFLTIASHSWQFLKKEKGSKHFSKTQTALSSAGGGGQRPEVVNFPKLARV</sequence>
<accession>L8JXN8</accession>
<dbReference type="AlphaFoldDB" id="L8JXN8"/>
<name>L8JXN8_9BACT</name>
<keyword evidence="2" id="KW-1185">Reference proteome</keyword>
<dbReference type="EMBL" id="AMZN01000024">
    <property type="protein sequence ID" value="ELR72394.1"/>
    <property type="molecule type" value="Genomic_DNA"/>
</dbReference>
<proteinExistence type="predicted"/>
<evidence type="ECO:0000313" key="1">
    <source>
        <dbReference type="EMBL" id="ELR72394.1"/>
    </source>
</evidence>
<reference evidence="1 2" key="1">
    <citation type="submission" date="2012-12" db="EMBL/GenBank/DDBJ databases">
        <title>Genome assembly of Fulvivirga imtechensis AK7.</title>
        <authorList>
            <person name="Nupur N."/>
            <person name="Khatri I."/>
            <person name="Kumar R."/>
            <person name="Subramanian S."/>
            <person name="Pinnaka A."/>
        </authorList>
    </citation>
    <scope>NUCLEOTIDE SEQUENCE [LARGE SCALE GENOMIC DNA]</scope>
    <source>
        <strain evidence="1 2">AK7</strain>
    </source>
</reference>
<gene>
    <name evidence="1" type="ORF">C900_01676</name>
</gene>
<comment type="caution">
    <text evidence="1">The sequence shown here is derived from an EMBL/GenBank/DDBJ whole genome shotgun (WGS) entry which is preliminary data.</text>
</comment>
<dbReference type="Proteomes" id="UP000011135">
    <property type="component" value="Unassembled WGS sequence"/>
</dbReference>